<reference evidence="8 9" key="1">
    <citation type="journal article" date="2024" name="Plant J.">
        <title>Genome sequences and population genomics reveal climatic adaptation and genomic divergence between two closely related sweetgum species.</title>
        <authorList>
            <person name="Xu W.Q."/>
            <person name="Ren C.Q."/>
            <person name="Zhang X.Y."/>
            <person name="Comes H.P."/>
            <person name="Liu X.H."/>
            <person name="Li Y.G."/>
            <person name="Kettle C.J."/>
            <person name="Jalonen R."/>
            <person name="Gaisberger H."/>
            <person name="Ma Y.Z."/>
            <person name="Qiu Y.X."/>
        </authorList>
    </citation>
    <scope>NUCLEOTIDE SEQUENCE [LARGE SCALE GENOMIC DNA]</scope>
    <source>
        <strain evidence="8">Hangzhou</strain>
    </source>
</reference>
<keyword evidence="3" id="KW-0493">Microtubule</keyword>
<dbReference type="SUPFAM" id="SSF52540">
    <property type="entry name" value="P-loop containing nucleoside triphosphate hydrolases"/>
    <property type="match status" value="1"/>
</dbReference>
<protein>
    <recommendedName>
        <fullName evidence="7">Kinesin motor domain-containing protein</fullName>
    </recommendedName>
</protein>
<comment type="similarity">
    <text evidence="6">Belongs to the TRAFAC class myosin-kinesin ATPase superfamily. Kinesin family.</text>
</comment>
<proteinExistence type="inferred from homology"/>
<gene>
    <name evidence="8" type="ORF">L1049_016078</name>
</gene>
<dbReference type="GO" id="GO:0008017">
    <property type="term" value="F:microtubule binding"/>
    <property type="evidence" value="ECO:0007669"/>
    <property type="project" value="InterPro"/>
</dbReference>
<accession>A0AAP0S4L7</accession>
<keyword evidence="6" id="KW-0067">ATP-binding</keyword>
<dbReference type="InterPro" id="IPR001752">
    <property type="entry name" value="Kinesin_motor_dom"/>
</dbReference>
<dbReference type="SMART" id="SM00129">
    <property type="entry name" value="KISc"/>
    <property type="match status" value="1"/>
</dbReference>
<dbReference type="Pfam" id="PF00225">
    <property type="entry name" value="Kinesin"/>
    <property type="match status" value="1"/>
</dbReference>
<evidence type="ECO:0000256" key="6">
    <source>
        <dbReference type="PROSITE-ProRule" id="PRU00283"/>
    </source>
</evidence>
<evidence type="ECO:0000259" key="7">
    <source>
        <dbReference type="PROSITE" id="PS50067"/>
    </source>
</evidence>
<evidence type="ECO:0000313" key="8">
    <source>
        <dbReference type="EMBL" id="KAK9287641.1"/>
    </source>
</evidence>
<keyword evidence="5" id="KW-0206">Cytoskeleton</keyword>
<dbReference type="PANTHER" id="PTHR47971">
    <property type="entry name" value="KINESIN-RELATED PROTEIN 6"/>
    <property type="match status" value="1"/>
</dbReference>
<evidence type="ECO:0000256" key="5">
    <source>
        <dbReference type="ARBA" id="ARBA00023212"/>
    </source>
</evidence>
<feature type="binding site" evidence="6">
    <location>
        <begin position="224"/>
        <end position="231"/>
    </location>
    <ligand>
        <name>ATP</name>
        <dbReference type="ChEBI" id="CHEBI:30616"/>
    </ligand>
</feature>
<comment type="caution">
    <text evidence="8">The sequence shown here is derived from an EMBL/GenBank/DDBJ whole genome shotgun (WGS) entry which is preliminary data.</text>
</comment>
<keyword evidence="6" id="KW-0547">Nucleotide-binding</keyword>
<dbReference type="PROSITE" id="PS50067">
    <property type="entry name" value="KINESIN_MOTOR_2"/>
    <property type="match status" value="1"/>
</dbReference>
<evidence type="ECO:0000313" key="9">
    <source>
        <dbReference type="Proteomes" id="UP001415857"/>
    </source>
</evidence>
<organism evidence="8 9">
    <name type="scientific">Liquidambar formosana</name>
    <name type="common">Formosan gum</name>
    <dbReference type="NCBI Taxonomy" id="63359"/>
    <lineage>
        <taxon>Eukaryota</taxon>
        <taxon>Viridiplantae</taxon>
        <taxon>Streptophyta</taxon>
        <taxon>Embryophyta</taxon>
        <taxon>Tracheophyta</taxon>
        <taxon>Spermatophyta</taxon>
        <taxon>Magnoliopsida</taxon>
        <taxon>eudicotyledons</taxon>
        <taxon>Gunneridae</taxon>
        <taxon>Pentapetalae</taxon>
        <taxon>Saxifragales</taxon>
        <taxon>Altingiaceae</taxon>
        <taxon>Liquidambar</taxon>
    </lineage>
</organism>
<comment type="subcellular location">
    <subcellularLocation>
        <location evidence="1">Cytoplasm</location>
        <location evidence="1">Cytoskeleton</location>
    </subcellularLocation>
</comment>
<evidence type="ECO:0000256" key="3">
    <source>
        <dbReference type="ARBA" id="ARBA00022701"/>
    </source>
</evidence>
<dbReference type="GO" id="GO:0005524">
    <property type="term" value="F:ATP binding"/>
    <property type="evidence" value="ECO:0007669"/>
    <property type="project" value="UniProtKB-UniRule"/>
</dbReference>
<dbReference type="InterPro" id="IPR027640">
    <property type="entry name" value="Kinesin-like_fam"/>
</dbReference>
<dbReference type="Proteomes" id="UP001415857">
    <property type="component" value="Unassembled WGS sequence"/>
</dbReference>
<evidence type="ECO:0000256" key="2">
    <source>
        <dbReference type="ARBA" id="ARBA00022490"/>
    </source>
</evidence>
<dbReference type="GO" id="GO:0007018">
    <property type="term" value="P:microtubule-based movement"/>
    <property type="evidence" value="ECO:0007669"/>
    <property type="project" value="InterPro"/>
</dbReference>
<dbReference type="EMBL" id="JBBPBK010000003">
    <property type="protein sequence ID" value="KAK9287641.1"/>
    <property type="molecule type" value="Genomic_DNA"/>
</dbReference>
<dbReference type="PANTHER" id="PTHR47971:SF8">
    <property type="entry name" value="KINESIN-LIKE PROTEIN"/>
    <property type="match status" value="1"/>
</dbReference>
<evidence type="ECO:0000256" key="1">
    <source>
        <dbReference type="ARBA" id="ARBA00004245"/>
    </source>
</evidence>
<dbReference type="AlphaFoldDB" id="A0AAP0S4L7"/>
<keyword evidence="2" id="KW-0963">Cytoplasm</keyword>
<dbReference type="InterPro" id="IPR027417">
    <property type="entry name" value="P-loop_NTPase"/>
</dbReference>
<dbReference type="InterPro" id="IPR036961">
    <property type="entry name" value="Kinesin_motor_dom_sf"/>
</dbReference>
<name>A0AAP0S4L7_LIQFO</name>
<dbReference type="GO" id="GO:0005874">
    <property type="term" value="C:microtubule"/>
    <property type="evidence" value="ECO:0007669"/>
    <property type="project" value="UniProtKB-KW"/>
</dbReference>
<sequence length="279" mass="31736">MPLHFMMRFFEMMGKICDLKGYGAQSALEKQRLLKLMRNLNFNGESGSEPFTPTAQSSGVAASYGFYSPDFRGDFGAGLLDLHAMDDTELLSESPLSHRLSCLAATRAFDNDFDAMTNRQQKGQTDVDALVGLPINEKENNTKENNVAKIKVVVRKRPLNKKELSRKEEDIVTVYDNAHLTVHEPRLKVDLTAYVEKHEFCFDAVLDEYVNNDERTKATCFAYGQTGSGKTFTMQPLPLRAAEDLVRLLLQPTYRNQRFKLWLSYFEIYGGKLYDLLSD</sequence>
<keyword evidence="4 6" id="KW-0505">Motor protein</keyword>
<keyword evidence="9" id="KW-1185">Reference proteome</keyword>
<feature type="domain" description="Kinesin motor" evidence="7">
    <location>
        <begin position="149"/>
        <end position="279"/>
    </location>
</feature>
<dbReference type="GO" id="GO:0003777">
    <property type="term" value="F:microtubule motor activity"/>
    <property type="evidence" value="ECO:0007669"/>
    <property type="project" value="InterPro"/>
</dbReference>
<evidence type="ECO:0000256" key="4">
    <source>
        <dbReference type="ARBA" id="ARBA00023175"/>
    </source>
</evidence>
<dbReference type="Gene3D" id="3.40.850.10">
    <property type="entry name" value="Kinesin motor domain"/>
    <property type="match status" value="1"/>
</dbReference>
<dbReference type="GO" id="GO:0007019">
    <property type="term" value="P:microtubule depolymerization"/>
    <property type="evidence" value="ECO:0007669"/>
    <property type="project" value="TreeGrafter"/>
</dbReference>